<evidence type="ECO:0000313" key="3">
    <source>
        <dbReference type="Proteomes" id="UP001597478"/>
    </source>
</evidence>
<keyword evidence="3" id="KW-1185">Reference proteome</keyword>
<evidence type="ECO:0000313" key="2">
    <source>
        <dbReference type="EMBL" id="MFD2803276.1"/>
    </source>
</evidence>
<organism evidence="2 3">
    <name type="scientific">Prauserella oleivorans</name>
    <dbReference type="NCBI Taxonomy" id="1478153"/>
    <lineage>
        <taxon>Bacteria</taxon>
        <taxon>Bacillati</taxon>
        <taxon>Actinomycetota</taxon>
        <taxon>Actinomycetes</taxon>
        <taxon>Pseudonocardiales</taxon>
        <taxon>Pseudonocardiaceae</taxon>
        <taxon>Prauserella</taxon>
    </lineage>
</organism>
<reference evidence="3" key="1">
    <citation type="journal article" date="2019" name="Int. J. Syst. Evol. Microbiol.">
        <title>The Global Catalogue of Microorganisms (GCM) 10K type strain sequencing project: providing services to taxonomists for standard genome sequencing and annotation.</title>
        <authorList>
            <consortium name="The Broad Institute Genomics Platform"/>
            <consortium name="The Broad Institute Genome Sequencing Center for Infectious Disease"/>
            <person name="Wu L."/>
            <person name="Ma J."/>
        </authorList>
    </citation>
    <scope>NUCLEOTIDE SEQUENCE [LARGE SCALE GENOMIC DNA]</scope>
    <source>
        <strain evidence="3">IBRC-M 10906</strain>
    </source>
</reference>
<comment type="caution">
    <text evidence="2">The sequence shown here is derived from an EMBL/GenBank/DDBJ whole genome shotgun (WGS) entry which is preliminary data.</text>
</comment>
<name>A0ABW5WLK7_9PSEU</name>
<sequence>MPPEPDTSQQRALERPSAFLETRKAPSSPARLVGPDREEIELPDELYAIIRDAVLA</sequence>
<dbReference type="RefSeq" id="WP_377385401.1">
    <property type="nucleotide sequence ID" value="NZ_JBHSAN010000005.1"/>
</dbReference>
<evidence type="ECO:0000256" key="1">
    <source>
        <dbReference type="SAM" id="MobiDB-lite"/>
    </source>
</evidence>
<dbReference type="EMBL" id="JBHUOF010000056">
    <property type="protein sequence ID" value="MFD2803276.1"/>
    <property type="molecule type" value="Genomic_DNA"/>
</dbReference>
<protein>
    <submittedName>
        <fullName evidence="2">Uncharacterized protein</fullName>
    </submittedName>
</protein>
<gene>
    <name evidence="2" type="ORF">ACFS2C_28200</name>
</gene>
<feature type="compositionally biased region" description="Polar residues" evidence="1">
    <location>
        <begin position="1"/>
        <end position="11"/>
    </location>
</feature>
<dbReference type="Proteomes" id="UP001597478">
    <property type="component" value="Unassembled WGS sequence"/>
</dbReference>
<proteinExistence type="predicted"/>
<accession>A0ABW5WLK7</accession>
<feature type="region of interest" description="Disordered" evidence="1">
    <location>
        <begin position="1"/>
        <end position="36"/>
    </location>
</feature>